<feature type="modified residue" description="N6-(pyridoxal phosphate)lysine" evidence="11">
    <location>
        <position position="222"/>
    </location>
</feature>
<dbReference type="GO" id="GO:0030170">
    <property type="term" value="F:pyridoxal phosphate binding"/>
    <property type="evidence" value="ECO:0007669"/>
    <property type="project" value="InterPro"/>
</dbReference>
<keyword evidence="9 11" id="KW-0368">Histidine biosynthesis</keyword>
<accession>A0A3R8QT22</accession>
<evidence type="ECO:0000259" key="12">
    <source>
        <dbReference type="Pfam" id="PF00155"/>
    </source>
</evidence>
<dbReference type="UniPathway" id="UPA00031">
    <property type="reaction ID" value="UER00012"/>
</dbReference>
<dbReference type="PANTHER" id="PTHR43643:SF6">
    <property type="entry name" value="HISTIDINOL-PHOSPHATE AMINOTRANSFERASE"/>
    <property type="match status" value="1"/>
</dbReference>
<comment type="cofactor">
    <cofactor evidence="1 11">
        <name>pyridoxal 5'-phosphate</name>
        <dbReference type="ChEBI" id="CHEBI:597326"/>
    </cofactor>
</comment>
<dbReference type="HAMAP" id="MF_01023">
    <property type="entry name" value="HisC_aminotrans_2"/>
    <property type="match status" value="1"/>
</dbReference>
<evidence type="ECO:0000256" key="6">
    <source>
        <dbReference type="ARBA" id="ARBA00022605"/>
    </source>
</evidence>
<gene>
    <name evidence="11 13" type="primary">hisC</name>
    <name evidence="13" type="ORF">D1831_02065</name>
</gene>
<feature type="domain" description="Aminotransferase class I/classII large" evidence="12">
    <location>
        <begin position="28"/>
        <end position="352"/>
    </location>
</feature>
<dbReference type="InterPro" id="IPR015424">
    <property type="entry name" value="PyrdxlP-dep_Trfase"/>
</dbReference>
<dbReference type="Gene3D" id="3.40.640.10">
    <property type="entry name" value="Type I PLP-dependent aspartate aminotransferase-like (Major domain)"/>
    <property type="match status" value="1"/>
</dbReference>
<keyword evidence="7 11" id="KW-0808">Transferase</keyword>
<name>A0A3R8QT22_9LACO</name>
<evidence type="ECO:0000256" key="5">
    <source>
        <dbReference type="ARBA" id="ARBA00022576"/>
    </source>
</evidence>
<evidence type="ECO:0000256" key="8">
    <source>
        <dbReference type="ARBA" id="ARBA00022898"/>
    </source>
</evidence>
<keyword evidence="6 11" id="KW-0028">Amino-acid biosynthesis</keyword>
<dbReference type="InterPro" id="IPR050106">
    <property type="entry name" value="HistidinolP_aminotransfase"/>
</dbReference>
<evidence type="ECO:0000256" key="3">
    <source>
        <dbReference type="ARBA" id="ARBA00007970"/>
    </source>
</evidence>
<dbReference type="Proteomes" id="UP000283633">
    <property type="component" value="Unassembled WGS sequence"/>
</dbReference>
<dbReference type="InterPro" id="IPR015421">
    <property type="entry name" value="PyrdxlP-dep_Trfase_major"/>
</dbReference>
<comment type="catalytic activity">
    <reaction evidence="10 11">
        <text>L-histidinol phosphate + 2-oxoglutarate = 3-(imidazol-4-yl)-2-oxopropyl phosphate + L-glutamate</text>
        <dbReference type="Rhea" id="RHEA:23744"/>
        <dbReference type="ChEBI" id="CHEBI:16810"/>
        <dbReference type="ChEBI" id="CHEBI:29985"/>
        <dbReference type="ChEBI" id="CHEBI:57766"/>
        <dbReference type="ChEBI" id="CHEBI:57980"/>
        <dbReference type="EC" id="2.6.1.9"/>
    </reaction>
</comment>
<dbReference type="InterPro" id="IPR015422">
    <property type="entry name" value="PyrdxlP-dep_Trfase_small"/>
</dbReference>
<dbReference type="InterPro" id="IPR004839">
    <property type="entry name" value="Aminotransferase_I/II_large"/>
</dbReference>
<evidence type="ECO:0000313" key="14">
    <source>
        <dbReference type="Proteomes" id="UP000283633"/>
    </source>
</evidence>
<reference evidence="13 14" key="1">
    <citation type="submission" date="2018-08" db="EMBL/GenBank/DDBJ databases">
        <title>Genome Lactobacillus garii FI11369.</title>
        <authorList>
            <person name="Diaz M."/>
            <person name="Narbad A."/>
        </authorList>
    </citation>
    <scope>NUCLEOTIDE SEQUENCE [LARGE SCALE GENOMIC DNA]</scope>
    <source>
        <strain evidence="13 14">FI11369</strain>
    </source>
</reference>
<dbReference type="OrthoDB" id="9813612at2"/>
<proteinExistence type="inferred from homology"/>
<comment type="similarity">
    <text evidence="3 11">Belongs to the class-II pyridoxal-phosphate-dependent aminotransferase family. Histidinol-phosphate aminotransferase subfamily.</text>
</comment>
<evidence type="ECO:0000256" key="4">
    <source>
        <dbReference type="ARBA" id="ARBA00011738"/>
    </source>
</evidence>
<sequence length="358" mass="39558">MKASVEQLQPYVPEQPLAELRRVLGLKKLVRLSANENPYGTSPAVARAVKNWDFNLANRYPDADARELRRAVATKEGVAPEQLVFSVGLDEMIVMVSRTFLAPNDQVLVSGPTFSEYGLHAEIEGARLVTVPTLANDHVDFAGLAAAVNPAVKMVWLCNPNNPTGTVESLAAIEAFVRQVPRETMVLIDEAYLDFVPDAVATTAMQLPAKYDNVVVMRTFSKAYGLANLRIGYAVFAPRYAPTMQAVRLPYNLNSLTQVAALAALKDQAFVAETVRKNAQERSKWLAYFKANGYQFDESAANFIFFAHPRAADLAESLKRNGYLLRTGLRPGWLRLTIGTANDNETLRRLITTFDHPA</sequence>
<comment type="caution">
    <text evidence="13">The sequence shown here is derived from an EMBL/GenBank/DDBJ whole genome shotgun (WGS) entry which is preliminary data.</text>
</comment>
<evidence type="ECO:0000256" key="10">
    <source>
        <dbReference type="ARBA" id="ARBA00047481"/>
    </source>
</evidence>
<comment type="pathway">
    <text evidence="2 11">Amino-acid biosynthesis; L-histidine biosynthesis; L-histidine from 5-phospho-alpha-D-ribose 1-diphosphate: step 7/9.</text>
</comment>
<evidence type="ECO:0000256" key="7">
    <source>
        <dbReference type="ARBA" id="ARBA00022679"/>
    </source>
</evidence>
<dbReference type="CDD" id="cd00609">
    <property type="entry name" value="AAT_like"/>
    <property type="match status" value="1"/>
</dbReference>
<keyword evidence="8 11" id="KW-0663">Pyridoxal phosphate</keyword>
<evidence type="ECO:0000256" key="11">
    <source>
        <dbReference type="HAMAP-Rule" id="MF_01023"/>
    </source>
</evidence>
<dbReference type="RefSeq" id="WP_125071175.1">
    <property type="nucleotide sequence ID" value="NZ_QWZQ01000004.1"/>
</dbReference>
<keyword evidence="5 11" id="KW-0032">Aminotransferase</keyword>
<dbReference type="GO" id="GO:0000105">
    <property type="term" value="P:L-histidine biosynthetic process"/>
    <property type="evidence" value="ECO:0007669"/>
    <property type="project" value="UniProtKB-UniRule"/>
</dbReference>
<organism evidence="13 14">
    <name type="scientific">Lactiplantibacillus garii</name>
    <dbReference type="NCBI Taxonomy" id="2306423"/>
    <lineage>
        <taxon>Bacteria</taxon>
        <taxon>Bacillati</taxon>
        <taxon>Bacillota</taxon>
        <taxon>Bacilli</taxon>
        <taxon>Lactobacillales</taxon>
        <taxon>Lactobacillaceae</taxon>
        <taxon>Lactiplantibacillus</taxon>
    </lineage>
</organism>
<evidence type="ECO:0000256" key="1">
    <source>
        <dbReference type="ARBA" id="ARBA00001933"/>
    </source>
</evidence>
<dbReference type="GO" id="GO:0004400">
    <property type="term" value="F:histidinol-phosphate transaminase activity"/>
    <property type="evidence" value="ECO:0007669"/>
    <property type="project" value="UniProtKB-UniRule"/>
</dbReference>
<evidence type="ECO:0000256" key="2">
    <source>
        <dbReference type="ARBA" id="ARBA00005011"/>
    </source>
</evidence>
<dbReference type="SUPFAM" id="SSF53383">
    <property type="entry name" value="PLP-dependent transferases"/>
    <property type="match status" value="1"/>
</dbReference>
<keyword evidence="14" id="KW-1185">Reference proteome</keyword>
<evidence type="ECO:0000256" key="9">
    <source>
        <dbReference type="ARBA" id="ARBA00023102"/>
    </source>
</evidence>
<dbReference type="EC" id="2.6.1.9" evidence="11"/>
<comment type="subunit">
    <text evidence="4 11">Homodimer.</text>
</comment>
<protein>
    <recommendedName>
        <fullName evidence="11">Histidinol-phosphate aminotransferase</fullName>
        <ecNumber evidence="11">2.6.1.9</ecNumber>
    </recommendedName>
    <alternativeName>
        <fullName evidence="11">Imidazole acetol-phosphate transaminase</fullName>
    </alternativeName>
</protein>
<dbReference type="InterPro" id="IPR005861">
    <property type="entry name" value="HisP_aminotrans"/>
</dbReference>
<dbReference type="Pfam" id="PF00155">
    <property type="entry name" value="Aminotran_1_2"/>
    <property type="match status" value="1"/>
</dbReference>
<dbReference type="NCBIfam" id="TIGR01141">
    <property type="entry name" value="hisC"/>
    <property type="match status" value="1"/>
</dbReference>
<dbReference type="PANTHER" id="PTHR43643">
    <property type="entry name" value="HISTIDINOL-PHOSPHATE AMINOTRANSFERASE 2"/>
    <property type="match status" value="1"/>
</dbReference>
<dbReference type="EMBL" id="QWZQ01000004">
    <property type="protein sequence ID" value="RRK11499.1"/>
    <property type="molecule type" value="Genomic_DNA"/>
</dbReference>
<evidence type="ECO:0000313" key="13">
    <source>
        <dbReference type="EMBL" id="RRK11499.1"/>
    </source>
</evidence>
<dbReference type="AlphaFoldDB" id="A0A3R8QT22"/>
<dbReference type="Gene3D" id="3.90.1150.10">
    <property type="entry name" value="Aspartate Aminotransferase, domain 1"/>
    <property type="match status" value="1"/>
</dbReference>